<name>A0A1I0QK30_9RHOB</name>
<keyword evidence="6 7" id="KW-0472">Membrane</keyword>
<keyword evidence="5 7" id="KW-1133">Transmembrane helix</keyword>
<keyword evidence="2 7" id="KW-1003">Cell membrane</keyword>
<proteinExistence type="inferred from homology"/>
<comment type="function">
    <text evidence="7">Catalyzes the transfer of the diacylglyceryl group from phosphatidylglycerol to the sulfhydryl group of the N-terminal cysteine of a prolipoprotein, the first step in the formation of mature lipoproteins.</text>
</comment>
<evidence type="ECO:0000256" key="2">
    <source>
        <dbReference type="ARBA" id="ARBA00022475"/>
    </source>
</evidence>
<feature type="transmembrane region" description="Helical" evidence="7">
    <location>
        <begin position="198"/>
        <end position="217"/>
    </location>
</feature>
<feature type="transmembrane region" description="Helical" evidence="7">
    <location>
        <begin position="229"/>
        <end position="249"/>
    </location>
</feature>
<evidence type="ECO:0000256" key="6">
    <source>
        <dbReference type="ARBA" id="ARBA00023136"/>
    </source>
</evidence>
<dbReference type="EC" id="2.5.1.145" evidence="7"/>
<organism evidence="8 9">
    <name type="scientific">Aliiroseovarius sediminilitoris</name>
    <dbReference type="NCBI Taxonomy" id="1173584"/>
    <lineage>
        <taxon>Bacteria</taxon>
        <taxon>Pseudomonadati</taxon>
        <taxon>Pseudomonadota</taxon>
        <taxon>Alphaproteobacteria</taxon>
        <taxon>Rhodobacterales</taxon>
        <taxon>Paracoccaceae</taxon>
        <taxon>Aliiroseovarius</taxon>
    </lineage>
</organism>
<evidence type="ECO:0000256" key="5">
    <source>
        <dbReference type="ARBA" id="ARBA00022989"/>
    </source>
</evidence>
<evidence type="ECO:0000256" key="7">
    <source>
        <dbReference type="HAMAP-Rule" id="MF_01147"/>
    </source>
</evidence>
<evidence type="ECO:0000313" key="8">
    <source>
        <dbReference type="EMBL" id="SEW27608.1"/>
    </source>
</evidence>
<accession>A0A1I0QK30</accession>
<dbReference type="OrthoDB" id="871140at2"/>
<dbReference type="GO" id="GO:0005886">
    <property type="term" value="C:plasma membrane"/>
    <property type="evidence" value="ECO:0007669"/>
    <property type="project" value="UniProtKB-SubCell"/>
</dbReference>
<dbReference type="GO" id="GO:0042158">
    <property type="term" value="P:lipoprotein biosynthetic process"/>
    <property type="evidence" value="ECO:0007669"/>
    <property type="project" value="UniProtKB-UniRule"/>
</dbReference>
<dbReference type="NCBIfam" id="TIGR00544">
    <property type="entry name" value="lgt"/>
    <property type="match status" value="1"/>
</dbReference>
<keyword evidence="3 7" id="KW-0808">Transferase</keyword>
<keyword evidence="8" id="KW-0449">Lipoprotein</keyword>
<comment type="subcellular location">
    <subcellularLocation>
        <location evidence="7">Cell membrane</location>
        <topology evidence="7">Multi-pass membrane protein</topology>
    </subcellularLocation>
</comment>
<evidence type="ECO:0000313" key="9">
    <source>
        <dbReference type="Proteomes" id="UP000199650"/>
    </source>
</evidence>
<dbReference type="GO" id="GO:0008961">
    <property type="term" value="F:phosphatidylglycerol-prolipoprotein diacylglyceryl transferase activity"/>
    <property type="evidence" value="ECO:0007669"/>
    <property type="project" value="UniProtKB-UniRule"/>
</dbReference>
<feature type="transmembrane region" description="Helical" evidence="7">
    <location>
        <begin position="68"/>
        <end position="88"/>
    </location>
</feature>
<keyword evidence="9" id="KW-1185">Reference proteome</keyword>
<dbReference type="UniPathway" id="UPA00664"/>
<feature type="transmembrane region" description="Helical" evidence="7">
    <location>
        <begin position="137"/>
        <end position="156"/>
    </location>
</feature>
<reference evidence="8 9" key="1">
    <citation type="submission" date="2016-10" db="EMBL/GenBank/DDBJ databases">
        <authorList>
            <person name="de Groot N.N."/>
        </authorList>
    </citation>
    <scope>NUCLEOTIDE SEQUENCE [LARGE SCALE GENOMIC DNA]</scope>
    <source>
        <strain evidence="8 9">DSM 29439</strain>
    </source>
</reference>
<evidence type="ECO:0000256" key="1">
    <source>
        <dbReference type="ARBA" id="ARBA00007150"/>
    </source>
</evidence>
<evidence type="ECO:0000256" key="3">
    <source>
        <dbReference type="ARBA" id="ARBA00022679"/>
    </source>
</evidence>
<evidence type="ECO:0000256" key="4">
    <source>
        <dbReference type="ARBA" id="ARBA00022692"/>
    </source>
</evidence>
<feature type="transmembrane region" description="Helical" evidence="7">
    <location>
        <begin position="26"/>
        <end position="48"/>
    </location>
</feature>
<dbReference type="Pfam" id="PF01790">
    <property type="entry name" value="LGT"/>
    <property type="match status" value="1"/>
</dbReference>
<gene>
    <name evidence="7" type="primary">lgt</name>
    <name evidence="8" type="ORF">SAMN05444851_2644</name>
</gene>
<feature type="transmembrane region" description="Helical" evidence="7">
    <location>
        <begin position="269"/>
        <end position="293"/>
    </location>
</feature>
<comment type="pathway">
    <text evidence="7">Protein modification; lipoprotein biosynthesis (diacylglyceryl transfer).</text>
</comment>
<dbReference type="Proteomes" id="UP000199650">
    <property type="component" value="Unassembled WGS sequence"/>
</dbReference>
<dbReference type="PANTHER" id="PTHR30589:SF0">
    <property type="entry name" value="PHOSPHATIDYLGLYCEROL--PROLIPOPROTEIN DIACYLGLYCERYL TRANSFERASE"/>
    <property type="match status" value="1"/>
</dbReference>
<protein>
    <recommendedName>
        <fullName evidence="7">Phosphatidylglycerol--prolipoprotein diacylglyceryl transferase</fullName>
        <ecNumber evidence="7">2.5.1.145</ecNumber>
    </recommendedName>
</protein>
<dbReference type="HAMAP" id="MF_01147">
    <property type="entry name" value="Lgt"/>
    <property type="match status" value="1"/>
</dbReference>
<feature type="transmembrane region" description="Helical" evidence="7">
    <location>
        <begin position="108"/>
        <end position="125"/>
    </location>
</feature>
<dbReference type="EMBL" id="FOJB01000001">
    <property type="protein sequence ID" value="SEW27608.1"/>
    <property type="molecule type" value="Genomic_DNA"/>
</dbReference>
<comment type="catalytic activity">
    <reaction evidence="7">
        <text>L-cysteinyl-[prolipoprotein] + a 1,2-diacyl-sn-glycero-3-phospho-(1'-sn-glycerol) = an S-1,2-diacyl-sn-glyceryl-L-cysteinyl-[prolipoprotein] + sn-glycerol 1-phosphate + H(+)</text>
        <dbReference type="Rhea" id="RHEA:56712"/>
        <dbReference type="Rhea" id="RHEA-COMP:14679"/>
        <dbReference type="Rhea" id="RHEA-COMP:14680"/>
        <dbReference type="ChEBI" id="CHEBI:15378"/>
        <dbReference type="ChEBI" id="CHEBI:29950"/>
        <dbReference type="ChEBI" id="CHEBI:57685"/>
        <dbReference type="ChEBI" id="CHEBI:64716"/>
        <dbReference type="ChEBI" id="CHEBI:140658"/>
        <dbReference type="EC" id="2.5.1.145"/>
    </reaction>
</comment>
<keyword evidence="4 7" id="KW-0812">Transmembrane</keyword>
<dbReference type="InterPro" id="IPR001640">
    <property type="entry name" value="Lgt"/>
</dbReference>
<comment type="similarity">
    <text evidence="1 7">Belongs to the Lgt family.</text>
</comment>
<dbReference type="PANTHER" id="PTHR30589">
    <property type="entry name" value="PROLIPOPROTEIN DIACYLGLYCERYL TRANSFERASE"/>
    <property type="match status" value="1"/>
</dbReference>
<dbReference type="STRING" id="1173584.SAMN05444851_2644"/>
<feature type="binding site" evidence="7">
    <location>
        <position position="151"/>
    </location>
    <ligand>
        <name>a 1,2-diacyl-sn-glycero-3-phospho-(1'-sn-glycerol)</name>
        <dbReference type="ChEBI" id="CHEBI:64716"/>
    </ligand>
</feature>
<sequence length="301" mass="33044">MFLAISFPAISPDIFSVEIGSFTFALRWYALGYLVGIAVGWWIIARAISKPALWRGDVPMTRTQLEDLATWAIVGIVVGGRLGYVLFYDPAYFLQNPLDIPKIWTGGMSFHGGFLGIITITWLYARKHGIAVAKLADLMAIAAPIGIGLVRITNFINAELWGRPTTAPWGVIFPGDAAQSCPGWDAALGACARHPSQLYEAILEGLLLAAILLTLAFRRGWLKRPGMLTGLFFLGYGLSRFFVEIFRQADAQFITPDNPWGHVIRLGEWGLTMGQTLTLPMIVIGVATLIWAARRNVVPTP</sequence>
<dbReference type="RefSeq" id="WP_091431210.1">
    <property type="nucleotide sequence ID" value="NZ_FOJB01000001.1"/>
</dbReference>
<dbReference type="AlphaFoldDB" id="A0A1I0QK30"/>